<evidence type="ECO:0000256" key="1">
    <source>
        <dbReference type="SAM" id="SignalP"/>
    </source>
</evidence>
<evidence type="ECO:0000313" key="3">
    <source>
        <dbReference type="EMBL" id="WMD16179.1"/>
    </source>
</evidence>
<dbReference type="GeneID" id="92742238"/>
<keyword evidence="1" id="KW-0732">Signal</keyword>
<dbReference type="RefSeq" id="WP_156723152.1">
    <property type="nucleotide sequence ID" value="NZ_CACRSX010000020.1"/>
</dbReference>
<feature type="signal peptide" evidence="1">
    <location>
        <begin position="1"/>
        <end position="19"/>
    </location>
</feature>
<reference evidence="3" key="2">
    <citation type="submission" date="2023-08" db="EMBL/GenBank/DDBJ databases">
        <title>Complete Genome Sequences of butyrate producing Anaerostipes hadrus strains BA1 and GIF7 isolated from the terminal ileum of a healthy lean male.</title>
        <authorList>
            <person name="Low A."/>
            <person name="Sheludchenko M."/>
            <person name="Cheng H.E."/>
            <person name="Koh X.Q."/>
            <person name="Lee J."/>
        </authorList>
    </citation>
    <scope>NUCLEOTIDE SEQUENCE</scope>
    <source>
        <strain evidence="3">BA1</strain>
    </source>
</reference>
<protein>
    <submittedName>
        <fullName evidence="3">Leucine-rich repeat protein</fullName>
    </submittedName>
</protein>
<dbReference type="InterPro" id="IPR026906">
    <property type="entry name" value="LRR_5"/>
</dbReference>
<dbReference type="EMBL" id="CACRSX010000020">
    <property type="protein sequence ID" value="VYS92640.1"/>
    <property type="molecule type" value="Genomic_DNA"/>
</dbReference>
<dbReference type="EMBL" id="CP132968">
    <property type="protein sequence ID" value="WMD16179.1"/>
    <property type="molecule type" value="Genomic_DNA"/>
</dbReference>
<reference evidence="2" key="1">
    <citation type="submission" date="2019-11" db="EMBL/GenBank/DDBJ databases">
        <authorList>
            <person name="Feng L."/>
        </authorList>
    </citation>
    <scope>NUCLEOTIDE SEQUENCE</scope>
    <source>
        <strain evidence="2">AhadrusLFYP4</strain>
    </source>
</reference>
<accession>A0A6N2SLG7</accession>
<name>A0A6N2SLG7_ANAHA</name>
<dbReference type="InterPro" id="IPR032675">
    <property type="entry name" value="LRR_dom_sf"/>
</dbReference>
<sequence length="659" mass="74518">MKKLKKMLSLMIVFSLVLAMMSGHKIKASEPLKIEKFEVEKSEVRCGEKIKLNIEISGAHKTYTIYEEDINGTKKTIVDNSYSSSLIWTPTDPGQKTLYLEVEDMSGNIVTASKEVNVKKGIIPDINRKLEYCYATGDQYAGVDIVMCLMDYNIPDLADKNCKASVEELGDRKVITSIDNKFYYGCINFCVTDQGKIGDSAILHVTIKSKSYEDIHINYTITLKDQEEIFPDEESQPAIEGNDTLIYGQKLGELKLNSESAFFLPKGGMTYIDGTLKFENENEILPVGTQDAKYVFIPDNKEYKEYHGTVKVKIKKATPTLNDIKVGMIAYADKKTLDNVKLKTGKAVVMYDGKEKEISGNWKWKNPEQNLEVGSKKYSIIFTPDDTENYETVEGEVDVKGIAGPLKVYLKNNESIIKQLKDGDMVKEIAFVEKKINFVNEDGEKVNGTIQWEEPNKILTEGKQQVKYIFIPENKDYQSYNGTIEVLVNKEAPKIEEIKPEPIKVIKVKDENNVKVNQTTITNGITYKITKIVNKKNAEVKITNLDKKKTSITIPDYIMINGVKCKVTSIEKKALYKGKKLKKITIGKNVQIIADNAFNGCKNLKSITIKSTILKKVGKNAIKGIHKKATIKVPKKQYKQYKKLFSKKTGFKKSMKIKK</sequence>
<gene>
    <name evidence="2" type="ORF">AHLFYP4_00933</name>
    <name evidence="3" type="ORF">RBI15_12570</name>
</gene>
<dbReference type="AlphaFoldDB" id="A0A6N2SLG7"/>
<evidence type="ECO:0000313" key="2">
    <source>
        <dbReference type="EMBL" id="VYS92640.1"/>
    </source>
</evidence>
<proteinExistence type="predicted"/>
<organism evidence="2">
    <name type="scientific">Anaerostipes hadrus</name>
    <dbReference type="NCBI Taxonomy" id="649756"/>
    <lineage>
        <taxon>Bacteria</taxon>
        <taxon>Bacillati</taxon>
        <taxon>Bacillota</taxon>
        <taxon>Clostridia</taxon>
        <taxon>Lachnospirales</taxon>
        <taxon>Lachnospiraceae</taxon>
        <taxon>Anaerostipes</taxon>
    </lineage>
</organism>
<feature type="chain" id="PRO_5038756498" evidence="1">
    <location>
        <begin position="20"/>
        <end position="659"/>
    </location>
</feature>
<dbReference type="Proteomes" id="UP001243496">
    <property type="component" value="Chromosome"/>
</dbReference>
<dbReference type="Pfam" id="PF13306">
    <property type="entry name" value="LRR_5"/>
    <property type="match status" value="1"/>
</dbReference>
<dbReference type="Gene3D" id="3.80.10.10">
    <property type="entry name" value="Ribonuclease Inhibitor"/>
    <property type="match status" value="1"/>
</dbReference>